<reference evidence="8 9" key="1">
    <citation type="submission" date="2022-07" db="EMBL/GenBank/DDBJ databases">
        <title>Genome-wide signatures of adaptation to extreme environments.</title>
        <authorList>
            <person name="Cho C.H."/>
            <person name="Yoon H.S."/>
        </authorList>
    </citation>
    <scope>NUCLEOTIDE SEQUENCE [LARGE SCALE GENOMIC DNA]</scope>
    <source>
        <strain evidence="8 9">DBV 063 E5</strain>
    </source>
</reference>
<dbReference type="PANTHER" id="PTHR10993:SF7">
    <property type="entry name" value="LIPOYLTRANSFERASE 2, MITOCHONDRIAL-RELATED"/>
    <property type="match status" value="1"/>
</dbReference>
<evidence type="ECO:0000313" key="9">
    <source>
        <dbReference type="Proteomes" id="UP001301350"/>
    </source>
</evidence>
<keyword evidence="4" id="KW-0808">Transferase</keyword>
<sequence length="287" mass="32593">MERRKRFDDVVNPRSRFMCLGGRWLRALHAAAALRADRQCWFYDLRSAPIDYRAAHAWQLQLRRERAGAARQATAWTPALSDVFILLTHRPVYTLGTRATEAHLKFDTAQPPCQWVRTERGGHVTYHGPGQLVGYPILDLRRHRCDLRWYVRTLEEVLLQTLAHFGVRASRMPAHSGVWVDDAYKVAAIGVSATRWITCHGFALNVERQSVPPFARVVPCGLDSLRIGCLHDFVPRPEDAPLDAVRQVLAERFADVFQLQLVPYHQQPTSEGGREEAGVRTASRTAV</sequence>
<dbReference type="SUPFAM" id="SSF55681">
    <property type="entry name" value="Class II aaRS and biotin synthetases"/>
    <property type="match status" value="1"/>
</dbReference>
<dbReference type="InterPro" id="IPR045864">
    <property type="entry name" value="aa-tRNA-synth_II/BPL/LPL"/>
</dbReference>
<evidence type="ECO:0000256" key="4">
    <source>
        <dbReference type="ARBA" id="ARBA00022679"/>
    </source>
</evidence>
<dbReference type="PROSITE" id="PS01313">
    <property type="entry name" value="LIPB"/>
    <property type="match status" value="1"/>
</dbReference>
<gene>
    <name evidence="8" type="ORF">CDCA_CDCA01G0280</name>
</gene>
<dbReference type="HAMAP" id="MF_00013">
    <property type="entry name" value="LipB"/>
    <property type="match status" value="1"/>
</dbReference>
<evidence type="ECO:0000313" key="8">
    <source>
        <dbReference type="EMBL" id="KAK4534255.1"/>
    </source>
</evidence>
<feature type="domain" description="BPL/LPL catalytic" evidence="7">
    <location>
        <begin position="78"/>
        <end position="261"/>
    </location>
</feature>
<dbReference type="EC" id="2.3.1.181" evidence="3"/>
<feature type="region of interest" description="Disordered" evidence="6">
    <location>
        <begin position="267"/>
        <end position="287"/>
    </location>
</feature>
<protein>
    <recommendedName>
        <fullName evidence="3">lipoyl(octanoyl) transferase</fullName>
        <ecNumber evidence="3">2.3.1.181</ecNumber>
    </recommendedName>
</protein>
<dbReference type="InterPro" id="IPR004143">
    <property type="entry name" value="BPL_LPL_catalytic"/>
</dbReference>
<evidence type="ECO:0000256" key="1">
    <source>
        <dbReference type="ARBA" id="ARBA00004821"/>
    </source>
</evidence>
<dbReference type="InterPro" id="IPR020605">
    <property type="entry name" value="Octanoyltransferase_CS"/>
</dbReference>
<organism evidence="8 9">
    <name type="scientific">Cyanidium caldarium</name>
    <name type="common">Red alga</name>
    <dbReference type="NCBI Taxonomy" id="2771"/>
    <lineage>
        <taxon>Eukaryota</taxon>
        <taxon>Rhodophyta</taxon>
        <taxon>Bangiophyceae</taxon>
        <taxon>Cyanidiales</taxon>
        <taxon>Cyanidiaceae</taxon>
        <taxon>Cyanidium</taxon>
    </lineage>
</organism>
<dbReference type="NCBIfam" id="TIGR00214">
    <property type="entry name" value="lipB"/>
    <property type="match status" value="1"/>
</dbReference>
<dbReference type="Pfam" id="PF21948">
    <property type="entry name" value="LplA-B_cat"/>
    <property type="match status" value="1"/>
</dbReference>
<dbReference type="GO" id="GO:0033819">
    <property type="term" value="F:lipoyl(octanoyl) transferase activity"/>
    <property type="evidence" value="ECO:0007669"/>
    <property type="project" value="UniProtKB-EC"/>
</dbReference>
<proteinExistence type="inferred from homology"/>
<dbReference type="PROSITE" id="PS51733">
    <property type="entry name" value="BPL_LPL_CATALYTIC"/>
    <property type="match status" value="1"/>
</dbReference>
<comment type="pathway">
    <text evidence="1">Protein modification; protein lipoylation via endogenous pathway; protein N(6)-(lipoyl)lysine from octanoyl-[acyl-carrier-protein]: step 1/2.</text>
</comment>
<dbReference type="PANTHER" id="PTHR10993">
    <property type="entry name" value="OCTANOYLTRANSFERASE"/>
    <property type="match status" value="1"/>
</dbReference>
<keyword evidence="9" id="KW-1185">Reference proteome</keyword>
<dbReference type="InterPro" id="IPR000544">
    <property type="entry name" value="Octanoyltransferase"/>
</dbReference>
<evidence type="ECO:0000259" key="7">
    <source>
        <dbReference type="PROSITE" id="PS51733"/>
    </source>
</evidence>
<keyword evidence="5" id="KW-0012">Acyltransferase</keyword>
<dbReference type="Proteomes" id="UP001301350">
    <property type="component" value="Unassembled WGS sequence"/>
</dbReference>
<accession>A0AAV9IQ83</accession>
<dbReference type="GO" id="GO:0009249">
    <property type="term" value="P:protein lipoylation"/>
    <property type="evidence" value="ECO:0007669"/>
    <property type="project" value="InterPro"/>
</dbReference>
<evidence type="ECO:0000256" key="6">
    <source>
        <dbReference type="SAM" id="MobiDB-lite"/>
    </source>
</evidence>
<dbReference type="CDD" id="cd16444">
    <property type="entry name" value="LipB"/>
    <property type="match status" value="1"/>
</dbReference>
<comment type="caution">
    <text evidence="8">The sequence shown here is derived from an EMBL/GenBank/DDBJ whole genome shotgun (WGS) entry which is preliminary data.</text>
</comment>
<comment type="similarity">
    <text evidence="2">Belongs to the LipB family.</text>
</comment>
<dbReference type="AlphaFoldDB" id="A0AAV9IQ83"/>
<dbReference type="EMBL" id="JANCYW010000001">
    <property type="protein sequence ID" value="KAK4534255.1"/>
    <property type="molecule type" value="Genomic_DNA"/>
</dbReference>
<name>A0AAV9IQ83_CYACA</name>
<evidence type="ECO:0000256" key="2">
    <source>
        <dbReference type="ARBA" id="ARBA00007907"/>
    </source>
</evidence>
<evidence type="ECO:0000256" key="5">
    <source>
        <dbReference type="ARBA" id="ARBA00023315"/>
    </source>
</evidence>
<dbReference type="Gene3D" id="3.30.930.10">
    <property type="entry name" value="Bira Bifunctional Protein, Domain 2"/>
    <property type="match status" value="1"/>
</dbReference>
<evidence type="ECO:0000256" key="3">
    <source>
        <dbReference type="ARBA" id="ARBA00012334"/>
    </source>
</evidence>